<dbReference type="SMART" id="SM00220">
    <property type="entry name" value="S_TKc"/>
    <property type="match status" value="1"/>
</dbReference>
<feature type="compositionally biased region" description="Basic and acidic residues" evidence="11">
    <location>
        <begin position="979"/>
        <end position="988"/>
    </location>
</feature>
<comment type="catalytic activity">
    <reaction evidence="8">
        <text>L-threonyl-[protein] + ATP = O-phospho-L-threonyl-[protein] + ADP + H(+)</text>
        <dbReference type="Rhea" id="RHEA:46608"/>
        <dbReference type="Rhea" id="RHEA-COMP:11060"/>
        <dbReference type="Rhea" id="RHEA-COMP:11605"/>
        <dbReference type="ChEBI" id="CHEBI:15378"/>
        <dbReference type="ChEBI" id="CHEBI:30013"/>
        <dbReference type="ChEBI" id="CHEBI:30616"/>
        <dbReference type="ChEBI" id="CHEBI:61977"/>
        <dbReference type="ChEBI" id="CHEBI:456216"/>
        <dbReference type="EC" id="2.7.11.1"/>
    </reaction>
</comment>
<evidence type="ECO:0000256" key="8">
    <source>
        <dbReference type="ARBA" id="ARBA00047899"/>
    </source>
</evidence>
<dbReference type="EC" id="2.7.11.1" evidence="2"/>
<dbReference type="InterPro" id="IPR050629">
    <property type="entry name" value="STE20/SPS1-PAK"/>
</dbReference>
<evidence type="ECO:0000256" key="4">
    <source>
        <dbReference type="ARBA" id="ARBA00022679"/>
    </source>
</evidence>
<proteinExistence type="inferred from homology"/>
<evidence type="ECO:0000313" key="13">
    <source>
        <dbReference type="EMBL" id="RMX78143.1"/>
    </source>
</evidence>
<keyword evidence="4" id="KW-0808">Transferase</keyword>
<dbReference type="EMBL" id="QWIJ01000864">
    <property type="protein sequence ID" value="RMX78143.1"/>
    <property type="molecule type" value="Genomic_DNA"/>
</dbReference>
<dbReference type="OrthoDB" id="248923at2759"/>
<dbReference type="Proteomes" id="UP000281245">
    <property type="component" value="Unassembled WGS sequence"/>
</dbReference>
<dbReference type="InterPro" id="IPR008271">
    <property type="entry name" value="Ser/Thr_kinase_AS"/>
</dbReference>
<reference evidence="13 14" key="1">
    <citation type="journal article" date="2018" name="BMC Genomics">
        <title>Genomic evidence for intraspecific hybridization in a clonal and extremely halotolerant yeast.</title>
        <authorList>
            <person name="Gostincar C."/>
            <person name="Stajich J.E."/>
            <person name="Zupancic J."/>
            <person name="Zalar P."/>
            <person name="Gunde-Cimerman N."/>
        </authorList>
    </citation>
    <scope>NUCLEOTIDE SEQUENCE [LARGE SCALE GENOMIC DNA]</scope>
    <source>
        <strain evidence="13 14">EXF-6656</strain>
    </source>
</reference>
<evidence type="ECO:0000256" key="1">
    <source>
        <dbReference type="ARBA" id="ARBA00008874"/>
    </source>
</evidence>
<feature type="compositionally biased region" description="Basic residues" evidence="11">
    <location>
        <begin position="24"/>
        <end position="38"/>
    </location>
</feature>
<feature type="compositionally biased region" description="Low complexity" evidence="11">
    <location>
        <begin position="768"/>
        <end position="783"/>
    </location>
</feature>
<dbReference type="PROSITE" id="PS00107">
    <property type="entry name" value="PROTEIN_KINASE_ATP"/>
    <property type="match status" value="1"/>
</dbReference>
<evidence type="ECO:0000259" key="12">
    <source>
        <dbReference type="PROSITE" id="PS50011"/>
    </source>
</evidence>
<dbReference type="PANTHER" id="PTHR48012:SF10">
    <property type="entry name" value="FI20177P1"/>
    <property type="match status" value="1"/>
</dbReference>
<dbReference type="Gene3D" id="1.10.510.10">
    <property type="entry name" value="Transferase(Phosphotransferase) domain 1"/>
    <property type="match status" value="1"/>
</dbReference>
<comment type="similarity">
    <text evidence="1">Belongs to the protein kinase superfamily. STE Ser/Thr protein kinase family. STE20 subfamily.</text>
</comment>
<keyword evidence="7 10" id="KW-0067">ATP-binding</keyword>
<evidence type="ECO:0000256" key="11">
    <source>
        <dbReference type="SAM" id="MobiDB-lite"/>
    </source>
</evidence>
<comment type="catalytic activity">
    <reaction evidence="9">
        <text>L-seryl-[protein] + ATP = O-phospho-L-seryl-[protein] + ADP + H(+)</text>
        <dbReference type="Rhea" id="RHEA:17989"/>
        <dbReference type="Rhea" id="RHEA-COMP:9863"/>
        <dbReference type="Rhea" id="RHEA-COMP:11604"/>
        <dbReference type="ChEBI" id="CHEBI:15378"/>
        <dbReference type="ChEBI" id="CHEBI:29999"/>
        <dbReference type="ChEBI" id="CHEBI:30616"/>
        <dbReference type="ChEBI" id="CHEBI:83421"/>
        <dbReference type="ChEBI" id="CHEBI:456216"/>
        <dbReference type="EC" id="2.7.11.1"/>
    </reaction>
</comment>
<feature type="region of interest" description="Disordered" evidence="11">
    <location>
        <begin position="547"/>
        <end position="582"/>
    </location>
</feature>
<feature type="region of interest" description="Disordered" evidence="11">
    <location>
        <begin position="973"/>
        <end position="1010"/>
    </location>
</feature>
<feature type="region of interest" description="Disordered" evidence="11">
    <location>
        <begin position="806"/>
        <end position="853"/>
    </location>
</feature>
<organism evidence="13 14">
    <name type="scientific">Hortaea werneckii</name>
    <name type="common">Black yeast</name>
    <name type="synonym">Cladosporium werneckii</name>
    <dbReference type="NCBI Taxonomy" id="91943"/>
    <lineage>
        <taxon>Eukaryota</taxon>
        <taxon>Fungi</taxon>
        <taxon>Dikarya</taxon>
        <taxon>Ascomycota</taxon>
        <taxon>Pezizomycotina</taxon>
        <taxon>Dothideomycetes</taxon>
        <taxon>Dothideomycetidae</taxon>
        <taxon>Mycosphaerellales</taxon>
        <taxon>Teratosphaeriaceae</taxon>
        <taxon>Hortaea</taxon>
    </lineage>
</organism>
<dbReference type="InterPro" id="IPR011009">
    <property type="entry name" value="Kinase-like_dom_sf"/>
</dbReference>
<keyword evidence="6" id="KW-0418">Kinase</keyword>
<dbReference type="SUPFAM" id="SSF56112">
    <property type="entry name" value="Protein kinase-like (PK-like)"/>
    <property type="match status" value="1"/>
</dbReference>
<evidence type="ECO:0000256" key="10">
    <source>
        <dbReference type="PROSITE-ProRule" id="PRU10141"/>
    </source>
</evidence>
<feature type="region of interest" description="Disordered" evidence="11">
    <location>
        <begin position="680"/>
        <end position="704"/>
    </location>
</feature>
<dbReference type="GO" id="GO:0005524">
    <property type="term" value="F:ATP binding"/>
    <property type="evidence" value="ECO:0007669"/>
    <property type="project" value="UniProtKB-UniRule"/>
</dbReference>
<evidence type="ECO:0000256" key="3">
    <source>
        <dbReference type="ARBA" id="ARBA00022527"/>
    </source>
</evidence>
<feature type="compositionally biased region" description="Polar residues" evidence="11">
    <location>
        <begin position="822"/>
        <end position="838"/>
    </location>
</feature>
<dbReference type="PROSITE" id="PS50011">
    <property type="entry name" value="PROTEIN_KINASE_DOM"/>
    <property type="match status" value="1"/>
</dbReference>
<dbReference type="GO" id="GO:0005737">
    <property type="term" value="C:cytoplasm"/>
    <property type="evidence" value="ECO:0007669"/>
    <property type="project" value="TreeGrafter"/>
</dbReference>
<evidence type="ECO:0000256" key="7">
    <source>
        <dbReference type="ARBA" id="ARBA00022840"/>
    </source>
</evidence>
<evidence type="ECO:0000256" key="5">
    <source>
        <dbReference type="ARBA" id="ARBA00022741"/>
    </source>
</evidence>
<feature type="region of interest" description="Disordered" evidence="11">
    <location>
        <begin position="630"/>
        <end position="655"/>
    </location>
</feature>
<protein>
    <recommendedName>
        <fullName evidence="2">non-specific serine/threonine protein kinase</fullName>
        <ecNumber evidence="2">2.7.11.1</ecNumber>
    </recommendedName>
</protein>
<evidence type="ECO:0000256" key="9">
    <source>
        <dbReference type="ARBA" id="ARBA00048679"/>
    </source>
</evidence>
<evidence type="ECO:0000256" key="6">
    <source>
        <dbReference type="ARBA" id="ARBA00022777"/>
    </source>
</evidence>
<dbReference type="Pfam" id="PF00069">
    <property type="entry name" value="Pkinase"/>
    <property type="match status" value="1"/>
</dbReference>
<feature type="region of interest" description="Disordered" evidence="11">
    <location>
        <begin position="19"/>
        <end position="39"/>
    </location>
</feature>
<comment type="caution">
    <text evidence="13">The sequence shown here is derived from an EMBL/GenBank/DDBJ whole genome shotgun (WGS) entry which is preliminary data.</text>
</comment>
<gene>
    <name evidence="13" type="ORF">D0869_09314</name>
</gene>
<feature type="compositionally biased region" description="Basic and acidic residues" evidence="11">
    <location>
        <begin position="553"/>
        <end position="562"/>
    </location>
</feature>
<name>A0A3M6WHV7_HORWE</name>
<feature type="domain" description="Protein kinase" evidence="12">
    <location>
        <begin position="158"/>
        <end position="430"/>
    </location>
</feature>
<feature type="compositionally biased region" description="Acidic residues" evidence="11">
    <location>
        <begin position="636"/>
        <end position="645"/>
    </location>
</feature>
<dbReference type="InterPro" id="IPR017441">
    <property type="entry name" value="Protein_kinase_ATP_BS"/>
</dbReference>
<dbReference type="GO" id="GO:0004674">
    <property type="term" value="F:protein serine/threonine kinase activity"/>
    <property type="evidence" value="ECO:0007669"/>
    <property type="project" value="UniProtKB-KW"/>
</dbReference>
<dbReference type="InterPro" id="IPR000719">
    <property type="entry name" value="Prot_kinase_dom"/>
</dbReference>
<dbReference type="PANTHER" id="PTHR48012">
    <property type="entry name" value="STERILE20-LIKE KINASE, ISOFORM B-RELATED"/>
    <property type="match status" value="1"/>
</dbReference>
<accession>A0A3M6WHV7</accession>
<keyword evidence="3" id="KW-0723">Serine/threonine-protein kinase</keyword>
<dbReference type="PROSITE" id="PS00108">
    <property type="entry name" value="PROTEIN_KINASE_ST"/>
    <property type="match status" value="1"/>
</dbReference>
<keyword evidence="5 10" id="KW-0547">Nucleotide-binding</keyword>
<sequence>MVISLGGVLGHFNMANTLSQGRTGHAKKPGNKARKKLARGPVNRPKLEDVLEKPDTSKLTKFWDFLGIRDTDIVSVSTPTSRGLSISDPVAIFPDPKSSSFHAGLPSVAENAANMDSSLLAPGPFEGPNKQRQIQDAKDMYQTVARNAERSNSAVPPYDFIELIGKGGYGRVYKCKDRSTGKLMAVKIINIDDADFQEHYLDKDNTINSFRKEVGILQQLKDSKAQNINMIHDAFDLHNQLWIVSDYCTGGSLRTLMRANPPPRRGFEEHFLIPIARELATAIKSVHDIGVIHRDIKCANVYVNEEGDIQLGDFGIVGVVDDGSSKRRTIVGTPHYLPREMHITSSHLTDEAYGTEVDIWSYGITMFEAATGLPPYANVPQSQFHTVVDNPPRLEGDDYSDELKDFIAFCLDSDPRARPSAAEVLTHPYIANSAKKYPTSILVKLIERYAAWEYKGGQRQSLWAPGGAMGPVNDMDHDEIEAGDDANEWNFSTSDNFNEAFGRRYSQMMIGAQDFADGHFDAPTGAGLPPIQTRNLTPLERFRQQNEEMSANRGERSLDRLFKPGTTPYELHTPIDDPEPLSDLPLRSMSGPAPTRESVIDLDSANTLDANVPTFNFDFDDVPTMKARTSRHIPSEEEEEHEPEFDYGPNNKDERRATMDWKFPSADKKRATMEWTFDSAGTAEPESPEANMNLPPQGSEGLPPGFRPQLKHTATEPLGSFKDYMHPHKPSMPTAPSPVRQSVASMIDLDMGMADPTLADPAEIVRPSTATSATGSTASYETSGNPFDMEESKEQNDIDRNRFSYHKQWRSDGGPPKRLSHKTMQMHSRGSSLTSTADLDSEAMPGQPAPAVDLSKYDYNRDLADMMHERASMFAGIPQYNPDHWPDFGPPPNMDESPKYPSTYVPRIADPAYSLNKGLRGNGFPSPKREIDFVNPVAPHPDSLLEDADPELVMSEFDRLLDDFGQNLKATSKALRQHQGIDSRDSKEGSSGGESGFDSGAVTTGDEDGF</sequence>
<dbReference type="AlphaFoldDB" id="A0A3M6WHV7"/>
<dbReference type="VEuPathDB" id="FungiDB:BTJ68_00691"/>
<evidence type="ECO:0000256" key="2">
    <source>
        <dbReference type="ARBA" id="ARBA00012513"/>
    </source>
</evidence>
<feature type="binding site" evidence="10">
    <location>
        <position position="187"/>
    </location>
    <ligand>
        <name>ATP</name>
        <dbReference type="ChEBI" id="CHEBI:30616"/>
    </ligand>
</feature>
<evidence type="ECO:0000313" key="14">
    <source>
        <dbReference type="Proteomes" id="UP000281245"/>
    </source>
</evidence>
<feature type="region of interest" description="Disordered" evidence="11">
    <location>
        <begin position="768"/>
        <end position="792"/>
    </location>
</feature>